<reference evidence="15" key="1">
    <citation type="submission" date="2014-03" db="EMBL/GenBank/DDBJ databases">
        <authorList>
            <person name="Aksoy S."/>
            <person name="Warren W."/>
            <person name="Wilson R.K."/>
        </authorList>
    </citation>
    <scope>NUCLEOTIDE SEQUENCE [LARGE SCALE GENOMIC DNA]</scope>
    <source>
        <strain evidence="15">IAEA</strain>
    </source>
</reference>
<accession>A0A1A9ZFQ4</accession>
<evidence type="ECO:0000256" key="5">
    <source>
        <dbReference type="ARBA" id="ARBA00022741"/>
    </source>
</evidence>
<sequence>MLMAHHLGKRWHRLYRSSLYRMDKVQPIKQKFADMTSIEINVFWKELEEFFKDYEANGPGSVGNDLDRGFKLMDPYGQKLMALELKRQELANAEKLFDMPMQDYNEFARIKDDYEGMQLIFKLYKSQKSGREVWSKTLWVDLDPTVLTEGVESFLKEFRKLPKNVRQLPVGQALELNMKQFKGTVPLMVSLKNEALRERHWRQLMEKTGQYFDMSPERFTLENMFGMQLHKYQEIAEQILNNAIKELGIEKGVRVVEDTWANMTFKVHKHYKGLEERGHTLGAVDEIVAALEENAMNLQSMGASQFIGPFLETVNKWERTLSLISEIIDEWLVVQRKWLYLEGIFIGGDIRAQLPDEAKKFDDIDKAYRRE</sequence>
<comment type="subcellular location">
    <subcellularLocation>
        <location evidence="1">Cytoplasm</location>
        <location evidence="1">Cytoskeleton</location>
        <location evidence="1">Cilium axoneme</location>
    </subcellularLocation>
</comment>
<dbReference type="GO" id="GO:0007018">
    <property type="term" value="P:microtubule-based movement"/>
    <property type="evidence" value="ECO:0007669"/>
    <property type="project" value="InterPro"/>
</dbReference>
<keyword evidence="9" id="KW-0969">Cilium</keyword>
<evidence type="ECO:0000259" key="13">
    <source>
        <dbReference type="Pfam" id="PF08393"/>
    </source>
</evidence>
<keyword evidence="7" id="KW-0243">Dynein</keyword>
<dbReference type="InterPro" id="IPR013602">
    <property type="entry name" value="Dynein_heavy_linker"/>
</dbReference>
<feature type="domain" description="Dynein heavy chain linker" evidence="13">
    <location>
        <begin position="109"/>
        <end position="369"/>
    </location>
</feature>
<dbReference type="GO" id="GO:0005524">
    <property type="term" value="F:ATP binding"/>
    <property type="evidence" value="ECO:0007669"/>
    <property type="project" value="UniProtKB-KW"/>
</dbReference>
<dbReference type="FunFam" id="1.20.140.100:FF:000001">
    <property type="entry name" value="dynein heavy chain 17, axonemal"/>
    <property type="match status" value="1"/>
</dbReference>
<keyword evidence="10" id="KW-0505">Motor protein</keyword>
<dbReference type="AlphaFoldDB" id="A0A1A9ZFQ4"/>
<evidence type="ECO:0000256" key="3">
    <source>
        <dbReference type="ARBA" id="ARBA00022490"/>
    </source>
</evidence>
<organism evidence="14 15">
    <name type="scientific">Glossina pallidipes</name>
    <name type="common">Tsetse fly</name>
    <dbReference type="NCBI Taxonomy" id="7398"/>
    <lineage>
        <taxon>Eukaryota</taxon>
        <taxon>Metazoa</taxon>
        <taxon>Ecdysozoa</taxon>
        <taxon>Arthropoda</taxon>
        <taxon>Hexapoda</taxon>
        <taxon>Insecta</taxon>
        <taxon>Pterygota</taxon>
        <taxon>Neoptera</taxon>
        <taxon>Endopterygota</taxon>
        <taxon>Diptera</taxon>
        <taxon>Brachycera</taxon>
        <taxon>Muscomorpha</taxon>
        <taxon>Hippoboscoidea</taxon>
        <taxon>Glossinidae</taxon>
        <taxon>Glossina</taxon>
    </lineage>
</organism>
<protein>
    <recommendedName>
        <fullName evidence="13">Dynein heavy chain linker domain-containing protein</fullName>
    </recommendedName>
</protein>
<dbReference type="PANTHER" id="PTHR22878:SF63">
    <property type="entry name" value="DYNEIN AXONEMAL HEAVY CHAIN 10"/>
    <property type="match status" value="1"/>
</dbReference>
<keyword evidence="6" id="KW-0067">ATP-binding</keyword>
<comment type="similarity">
    <text evidence="2">Belongs to the dynein heavy chain family.</text>
</comment>
<dbReference type="PANTHER" id="PTHR22878">
    <property type="entry name" value="DYNEIN HEAVY CHAIN 6, AXONEMAL-LIKE-RELATED"/>
    <property type="match status" value="1"/>
</dbReference>
<evidence type="ECO:0000256" key="7">
    <source>
        <dbReference type="ARBA" id="ARBA00023017"/>
    </source>
</evidence>
<dbReference type="GO" id="GO:0051959">
    <property type="term" value="F:dynein light intermediate chain binding"/>
    <property type="evidence" value="ECO:0007669"/>
    <property type="project" value="InterPro"/>
</dbReference>
<keyword evidence="11" id="KW-0206">Cytoskeleton</keyword>
<dbReference type="Gene3D" id="1.10.287.2620">
    <property type="match status" value="1"/>
</dbReference>
<keyword evidence="3" id="KW-0963">Cytoplasm</keyword>
<evidence type="ECO:0000256" key="12">
    <source>
        <dbReference type="ARBA" id="ARBA00023273"/>
    </source>
</evidence>
<evidence type="ECO:0000256" key="11">
    <source>
        <dbReference type="ARBA" id="ARBA00023212"/>
    </source>
</evidence>
<dbReference type="STRING" id="7398.A0A1A9ZFQ4"/>
<keyword evidence="12" id="KW-0966">Cell projection</keyword>
<keyword evidence="8" id="KW-0175">Coiled coil</keyword>
<dbReference type="VEuPathDB" id="VectorBase:GPAI013190"/>
<keyword evidence="15" id="KW-1185">Reference proteome</keyword>
<reference evidence="14" key="2">
    <citation type="submission" date="2020-05" db="UniProtKB">
        <authorList>
            <consortium name="EnsemblMetazoa"/>
        </authorList>
    </citation>
    <scope>IDENTIFICATION</scope>
    <source>
        <strain evidence="14">IAEA</strain>
    </source>
</reference>
<dbReference type="EnsemblMetazoa" id="GPAI013190-RA">
    <property type="protein sequence ID" value="GPAI013190-PA"/>
    <property type="gene ID" value="GPAI013190"/>
</dbReference>
<dbReference type="FunFam" id="1.10.287.2620:FF:000002">
    <property type="entry name" value="Dynein heavy chain 2, axonemal"/>
    <property type="match status" value="1"/>
</dbReference>
<dbReference type="Pfam" id="PF08393">
    <property type="entry name" value="DHC_N2"/>
    <property type="match status" value="1"/>
</dbReference>
<evidence type="ECO:0000256" key="10">
    <source>
        <dbReference type="ARBA" id="ARBA00023175"/>
    </source>
</evidence>
<dbReference type="GO" id="GO:0005930">
    <property type="term" value="C:axoneme"/>
    <property type="evidence" value="ECO:0007669"/>
    <property type="project" value="UniProtKB-SubCell"/>
</dbReference>
<evidence type="ECO:0000256" key="4">
    <source>
        <dbReference type="ARBA" id="ARBA00022701"/>
    </source>
</evidence>
<evidence type="ECO:0000256" key="2">
    <source>
        <dbReference type="ARBA" id="ARBA00008887"/>
    </source>
</evidence>
<keyword evidence="4" id="KW-0493">Microtubule</keyword>
<dbReference type="Gene3D" id="1.20.140.100">
    <property type="entry name" value="Dynein heavy chain, N-terminal domain 2"/>
    <property type="match status" value="1"/>
</dbReference>
<evidence type="ECO:0000313" key="14">
    <source>
        <dbReference type="EnsemblMetazoa" id="GPAI013190-PA"/>
    </source>
</evidence>
<dbReference type="Proteomes" id="UP000092445">
    <property type="component" value="Unassembled WGS sequence"/>
</dbReference>
<evidence type="ECO:0000256" key="8">
    <source>
        <dbReference type="ARBA" id="ARBA00023054"/>
    </source>
</evidence>
<evidence type="ECO:0000256" key="6">
    <source>
        <dbReference type="ARBA" id="ARBA00022840"/>
    </source>
</evidence>
<keyword evidence="5" id="KW-0547">Nucleotide-binding</keyword>
<name>A0A1A9ZFQ4_GLOPL</name>
<dbReference type="InterPro" id="IPR042222">
    <property type="entry name" value="Dynein_2_N"/>
</dbReference>
<dbReference type="GO" id="GO:0030286">
    <property type="term" value="C:dynein complex"/>
    <property type="evidence" value="ECO:0007669"/>
    <property type="project" value="UniProtKB-KW"/>
</dbReference>
<evidence type="ECO:0000313" key="15">
    <source>
        <dbReference type="Proteomes" id="UP000092445"/>
    </source>
</evidence>
<dbReference type="GO" id="GO:0045505">
    <property type="term" value="F:dynein intermediate chain binding"/>
    <property type="evidence" value="ECO:0007669"/>
    <property type="project" value="InterPro"/>
</dbReference>
<proteinExistence type="inferred from homology"/>
<evidence type="ECO:0000256" key="1">
    <source>
        <dbReference type="ARBA" id="ARBA00004430"/>
    </source>
</evidence>
<evidence type="ECO:0000256" key="9">
    <source>
        <dbReference type="ARBA" id="ARBA00023069"/>
    </source>
</evidence>
<dbReference type="GO" id="GO:0005874">
    <property type="term" value="C:microtubule"/>
    <property type="evidence" value="ECO:0007669"/>
    <property type="project" value="UniProtKB-KW"/>
</dbReference>
<dbReference type="InterPro" id="IPR026983">
    <property type="entry name" value="DHC"/>
</dbReference>